<evidence type="ECO:0000256" key="1">
    <source>
        <dbReference type="SAM" id="Phobius"/>
    </source>
</evidence>
<evidence type="ECO:0000313" key="3">
    <source>
        <dbReference type="Proteomes" id="UP000034107"/>
    </source>
</evidence>
<evidence type="ECO:0000313" key="2">
    <source>
        <dbReference type="EMBL" id="KKU20678.1"/>
    </source>
</evidence>
<keyword evidence="1" id="KW-0472">Membrane</keyword>
<dbReference type="EMBL" id="LCLS01000032">
    <property type="protein sequence ID" value="KKU20678.1"/>
    <property type="molecule type" value="Genomic_DNA"/>
</dbReference>
<feature type="transmembrane region" description="Helical" evidence="1">
    <location>
        <begin position="6"/>
        <end position="24"/>
    </location>
</feature>
<name>A0A0G1QSG0_9BACT</name>
<comment type="caution">
    <text evidence="2">The sequence shown here is derived from an EMBL/GenBank/DDBJ whole genome shotgun (WGS) entry which is preliminary data.</text>
</comment>
<sequence>MGFLKKYFVGYFIFVALFVVFLRWHKARVYSDVLLTQMLIFPSQSKDVTEDPCFYNIVGEPSTPGQYLKLSIDCRDKRANFTLDFRAIREKTVGGAIKELFRINGVTLDPAKLKCIMEGRSVTLADEVAAKNSLECRI</sequence>
<accession>A0A0G1QSG0</accession>
<dbReference type="Proteomes" id="UP000034107">
    <property type="component" value="Unassembled WGS sequence"/>
</dbReference>
<organism evidence="2 3">
    <name type="scientific">Candidatus Nomurabacteria bacterium GW2011_GWA1_46_11</name>
    <dbReference type="NCBI Taxonomy" id="1618732"/>
    <lineage>
        <taxon>Bacteria</taxon>
        <taxon>Candidatus Nomuraibacteriota</taxon>
    </lineage>
</organism>
<keyword evidence="1" id="KW-0812">Transmembrane</keyword>
<keyword evidence="1" id="KW-1133">Transmembrane helix</keyword>
<reference evidence="2 3" key="1">
    <citation type="journal article" date="2015" name="Nature">
        <title>rRNA introns, odd ribosomes, and small enigmatic genomes across a large radiation of phyla.</title>
        <authorList>
            <person name="Brown C.T."/>
            <person name="Hug L.A."/>
            <person name="Thomas B.C."/>
            <person name="Sharon I."/>
            <person name="Castelle C.J."/>
            <person name="Singh A."/>
            <person name="Wilkins M.J."/>
            <person name="Williams K.H."/>
            <person name="Banfield J.F."/>
        </authorList>
    </citation>
    <scope>NUCLEOTIDE SEQUENCE [LARGE SCALE GENOMIC DNA]</scope>
</reference>
<protein>
    <submittedName>
        <fullName evidence="2">Uncharacterized protein</fullName>
    </submittedName>
</protein>
<proteinExistence type="predicted"/>
<gene>
    <name evidence="2" type="ORF">UX31_C0032G0003</name>
</gene>
<dbReference type="AlphaFoldDB" id="A0A0G1QSG0"/>